<name>A0A5J4S1Y9_9ZZZZ</name>
<keyword evidence="6" id="KW-0138">CF(0)</keyword>
<evidence type="ECO:0000256" key="13">
    <source>
        <dbReference type="ARBA" id="ARBA00025198"/>
    </source>
</evidence>
<dbReference type="Pfam" id="PF00430">
    <property type="entry name" value="ATP-synt_B"/>
    <property type="match status" value="1"/>
</dbReference>
<proteinExistence type="inferred from homology"/>
<evidence type="ECO:0000256" key="12">
    <source>
        <dbReference type="ARBA" id="ARBA00023310"/>
    </source>
</evidence>
<gene>
    <name evidence="16" type="ORF">EZS27_011891</name>
</gene>
<evidence type="ECO:0000313" key="16">
    <source>
        <dbReference type="EMBL" id="KAA6340227.1"/>
    </source>
</evidence>
<comment type="subcellular location">
    <subcellularLocation>
        <location evidence="2">Endomembrane system</location>
    </subcellularLocation>
    <subcellularLocation>
        <location evidence="1">Membrane</location>
        <topology evidence="1">Single-pass membrane protein</topology>
    </subcellularLocation>
</comment>
<dbReference type="GO" id="GO:0045259">
    <property type="term" value="C:proton-transporting ATP synthase complex"/>
    <property type="evidence" value="ECO:0007669"/>
    <property type="project" value="UniProtKB-KW"/>
</dbReference>
<evidence type="ECO:0000256" key="5">
    <source>
        <dbReference type="ARBA" id="ARBA00022475"/>
    </source>
</evidence>
<dbReference type="GO" id="GO:0012505">
    <property type="term" value="C:endomembrane system"/>
    <property type="evidence" value="ECO:0007669"/>
    <property type="project" value="UniProtKB-SubCell"/>
</dbReference>
<evidence type="ECO:0000256" key="6">
    <source>
        <dbReference type="ARBA" id="ARBA00022547"/>
    </source>
</evidence>
<keyword evidence="9 15" id="KW-1133">Transmembrane helix</keyword>
<evidence type="ECO:0000256" key="8">
    <source>
        <dbReference type="ARBA" id="ARBA00022781"/>
    </source>
</evidence>
<keyword evidence="7 15" id="KW-0812">Transmembrane</keyword>
<evidence type="ECO:0000256" key="15">
    <source>
        <dbReference type="SAM" id="Phobius"/>
    </source>
</evidence>
<dbReference type="InterPro" id="IPR005864">
    <property type="entry name" value="ATP_synth_F0_bsu_bac"/>
</dbReference>
<dbReference type="EMBL" id="SNRY01000475">
    <property type="protein sequence ID" value="KAA6340227.1"/>
    <property type="molecule type" value="Genomic_DNA"/>
</dbReference>
<evidence type="ECO:0000256" key="3">
    <source>
        <dbReference type="ARBA" id="ARBA00005513"/>
    </source>
</evidence>
<keyword evidence="5" id="KW-1003">Cell membrane</keyword>
<feature type="coiled-coil region" evidence="14">
    <location>
        <begin position="44"/>
        <end position="71"/>
    </location>
</feature>
<keyword evidence="12" id="KW-0066">ATP synthesis</keyword>
<dbReference type="PANTHER" id="PTHR33445:SF1">
    <property type="entry name" value="ATP SYNTHASE SUBUNIT B"/>
    <property type="match status" value="1"/>
</dbReference>
<protein>
    <submittedName>
        <fullName evidence="16">ATP synthase subunit b</fullName>
    </submittedName>
</protein>
<organism evidence="16">
    <name type="scientific">termite gut metagenome</name>
    <dbReference type="NCBI Taxonomy" id="433724"/>
    <lineage>
        <taxon>unclassified sequences</taxon>
        <taxon>metagenomes</taxon>
        <taxon>organismal metagenomes</taxon>
    </lineage>
</organism>
<evidence type="ECO:0000256" key="2">
    <source>
        <dbReference type="ARBA" id="ARBA00004308"/>
    </source>
</evidence>
<dbReference type="GO" id="GO:0046961">
    <property type="term" value="F:proton-transporting ATPase activity, rotational mechanism"/>
    <property type="evidence" value="ECO:0007669"/>
    <property type="project" value="TreeGrafter"/>
</dbReference>
<dbReference type="HAMAP" id="MF_01398">
    <property type="entry name" value="ATP_synth_b_bprime"/>
    <property type="match status" value="1"/>
</dbReference>
<dbReference type="PANTHER" id="PTHR33445">
    <property type="entry name" value="ATP SYNTHASE SUBUNIT B', CHLOROPLASTIC"/>
    <property type="match status" value="1"/>
</dbReference>
<dbReference type="GO" id="GO:0015986">
    <property type="term" value="P:proton motive force-driven ATP synthesis"/>
    <property type="evidence" value="ECO:0007669"/>
    <property type="project" value="InterPro"/>
</dbReference>
<dbReference type="InterPro" id="IPR050059">
    <property type="entry name" value="ATP_synthase_B_chain"/>
</dbReference>
<comment type="function">
    <text evidence="13">F(1)F(0) ATP synthase produces ATP from ADP in the presence of a proton or sodium gradient. F-type ATPases consist of two structural domains, F(1) containing the extramembraneous catalytic core and F(0) containing the membrane proton channel, linked together by a central stalk and a peripheral stalk. During catalysis, ATP synthesis in the catalytic domain of F(1) is coupled via a rotary mechanism of the central stalk subunits to proton translocation.</text>
</comment>
<evidence type="ECO:0000256" key="14">
    <source>
        <dbReference type="SAM" id="Coils"/>
    </source>
</evidence>
<reference evidence="16" key="1">
    <citation type="submission" date="2019-03" db="EMBL/GenBank/DDBJ databases">
        <title>Single cell metagenomics reveals metabolic interactions within the superorganism composed of flagellate Streblomastix strix and complex community of Bacteroidetes bacteria on its surface.</title>
        <authorList>
            <person name="Treitli S.C."/>
            <person name="Kolisko M."/>
            <person name="Husnik F."/>
            <person name="Keeling P."/>
            <person name="Hampl V."/>
        </authorList>
    </citation>
    <scope>NUCLEOTIDE SEQUENCE</scope>
    <source>
        <strain evidence="16">STM</strain>
    </source>
</reference>
<dbReference type="NCBIfam" id="TIGR01144">
    <property type="entry name" value="ATP_synt_b"/>
    <property type="match status" value="1"/>
</dbReference>
<comment type="caution">
    <text evidence="16">The sequence shown here is derived from an EMBL/GenBank/DDBJ whole genome shotgun (WGS) entry which is preliminary data.</text>
</comment>
<accession>A0A5J4S1Y9</accession>
<evidence type="ECO:0000256" key="7">
    <source>
        <dbReference type="ARBA" id="ARBA00022692"/>
    </source>
</evidence>
<evidence type="ECO:0000256" key="9">
    <source>
        <dbReference type="ARBA" id="ARBA00022989"/>
    </source>
</evidence>
<dbReference type="AlphaFoldDB" id="A0A5J4S1Y9"/>
<evidence type="ECO:0000256" key="10">
    <source>
        <dbReference type="ARBA" id="ARBA00023065"/>
    </source>
</evidence>
<sequence>MSLLLPDSGLLFWMILSFGAVFVVLAIYGFPVIVKMVEERKAYIDRSLKVAKEANEQLARLKSESDALISNANKEQGRILREAVVEREKIIQNAREQAAIAAQKELDTAKRLIQIERNEAIRDIRRQVAVLSVNIAEKVIHKQLDTEKEQMAMIDRMIDEVLTSKL</sequence>
<keyword evidence="10" id="KW-0406">Ion transport</keyword>
<keyword evidence="14" id="KW-0175">Coiled coil</keyword>
<comment type="similarity">
    <text evidence="3">Belongs to the ATPase B chain family.</text>
</comment>
<feature type="transmembrane region" description="Helical" evidence="15">
    <location>
        <begin position="12"/>
        <end position="34"/>
    </location>
</feature>
<dbReference type="CDD" id="cd06503">
    <property type="entry name" value="ATP-synt_Fo_b"/>
    <property type="match status" value="1"/>
</dbReference>
<keyword evidence="4" id="KW-0813">Transport</keyword>
<keyword evidence="8" id="KW-0375">Hydrogen ion transport</keyword>
<evidence type="ECO:0000256" key="1">
    <source>
        <dbReference type="ARBA" id="ARBA00004167"/>
    </source>
</evidence>
<evidence type="ECO:0000256" key="11">
    <source>
        <dbReference type="ARBA" id="ARBA00023136"/>
    </source>
</evidence>
<keyword evidence="11 15" id="KW-0472">Membrane</keyword>
<dbReference type="InterPro" id="IPR002146">
    <property type="entry name" value="ATP_synth_b/b'su_bac/chlpt"/>
</dbReference>
<evidence type="ECO:0000256" key="4">
    <source>
        <dbReference type="ARBA" id="ARBA00022448"/>
    </source>
</evidence>